<organism evidence="12 13">
    <name type="scientific">Helianthus annuus</name>
    <name type="common">Common sunflower</name>
    <dbReference type="NCBI Taxonomy" id="4232"/>
    <lineage>
        <taxon>Eukaryota</taxon>
        <taxon>Viridiplantae</taxon>
        <taxon>Streptophyta</taxon>
        <taxon>Embryophyta</taxon>
        <taxon>Tracheophyta</taxon>
        <taxon>Spermatophyta</taxon>
        <taxon>Magnoliopsida</taxon>
        <taxon>eudicotyledons</taxon>
        <taxon>Gunneridae</taxon>
        <taxon>Pentapetalae</taxon>
        <taxon>asterids</taxon>
        <taxon>campanulids</taxon>
        <taxon>Asterales</taxon>
        <taxon>Asteraceae</taxon>
        <taxon>Asteroideae</taxon>
        <taxon>Heliantheae alliance</taxon>
        <taxon>Heliantheae</taxon>
        <taxon>Helianthus</taxon>
    </lineage>
</organism>
<evidence type="ECO:0000313" key="12">
    <source>
        <dbReference type="EMBL" id="OTG21567.1"/>
    </source>
</evidence>
<reference evidence="11 13" key="1">
    <citation type="journal article" date="2017" name="Nature">
        <title>The sunflower genome provides insights into oil metabolism, flowering and Asterid evolution.</title>
        <authorList>
            <person name="Badouin H."/>
            <person name="Gouzy J."/>
            <person name="Grassa C.J."/>
            <person name="Murat F."/>
            <person name="Staton S.E."/>
            <person name="Cottret L."/>
            <person name="Lelandais-Briere C."/>
            <person name="Owens G.L."/>
            <person name="Carrere S."/>
            <person name="Mayjonade B."/>
            <person name="Legrand L."/>
            <person name="Gill N."/>
            <person name="Kane N.C."/>
            <person name="Bowers J.E."/>
            <person name="Hubner S."/>
            <person name="Bellec A."/>
            <person name="Berard A."/>
            <person name="Berges H."/>
            <person name="Blanchet N."/>
            <person name="Boniface M.C."/>
            <person name="Brunel D."/>
            <person name="Catrice O."/>
            <person name="Chaidir N."/>
            <person name="Claudel C."/>
            <person name="Donnadieu C."/>
            <person name="Faraut T."/>
            <person name="Fievet G."/>
            <person name="Helmstetter N."/>
            <person name="King M."/>
            <person name="Knapp S.J."/>
            <person name="Lai Z."/>
            <person name="Le Paslier M.C."/>
            <person name="Lippi Y."/>
            <person name="Lorenzon L."/>
            <person name="Mandel J.R."/>
            <person name="Marage G."/>
            <person name="Marchand G."/>
            <person name="Marquand E."/>
            <person name="Bret-Mestries E."/>
            <person name="Morien E."/>
            <person name="Nambeesan S."/>
            <person name="Nguyen T."/>
            <person name="Pegot-Espagnet P."/>
            <person name="Pouilly N."/>
            <person name="Raftis F."/>
            <person name="Sallet E."/>
            <person name="Schiex T."/>
            <person name="Thomas J."/>
            <person name="Vandecasteele C."/>
            <person name="Vares D."/>
            <person name="Vear F."/>
            <person name="Vautrin S."/>
            <person name="Crespi M."/>
            <person name="Mangin B."/>
            <person name="Burke J.M."/>
            <person name="Salse J."/>
            <person name="Munos S."/>
            <person name="Vincourt P."/>
            <person name="Rieseberg L.H."/>
            <person name="Langlade N.B."/>
        </authorList>
    </citation>
    <scope>NUCLEOTIDE SEQUENCE [LARGE SCALE GENOMIC DNA]</scope>
    <source>
        <strain evidence="13">cv. SF193</strain>
        <tissue evidence="11">Leaves</tissue>
    </source>
</reference>
<evidence type="ECO:0000256" key="6">
    <source>
        <dbReference type="ARBA" id="ARBA00023159"/>
    </source>
</evidence>
<protein>
    <submittedName>
        <fullName evidence="12">Putative ethylene-responsive transcription factor 5</fullName>
    </submittedName>
    <submittedName>
        <fullName evidence="11">Transcription factor AP2-EREBP family</fullName>
    </submittedName>
</protein>
<dbReference type="InterPro" id="IPR036955">
    <property type="entry name" value="AP2/ERF_dom_sf"/>
</dbReference>
<gene>
    <name evidence="12" type="primary">ERF5</name>
    <name evidence="12" type="ORF">HannXRQ_Chr07g0205561</name>
    <name evidence="11" type="ORF">HanXRQr2_Chr07g0314871</name>
</gene>
<dbReference type="GO" id="GO:0005634">
    <property type="term" value="C:nucleus"/>
    <property type="evidence" value="ECO:0007669"/>
    <property type="project" value="UniProtKB-SubCell"/>
</dbReference>
<evidence type="ECO:0000256" key="9">
    <source>
        <dbReference type="SAM" id="MobiDB-lite"/>
    </source>
</evidence>
<feature type="region of interest" description="Disordered" evidence="9">
    <location>
        <begin position="224"/>
        <end position="260"/>
    </location>
</feature>
<dbReference type="PANTHER" id="PTHR31190:SF499">
    <property type="entry name" value="ETHYLENE-RESPONSIVE TRANSCRIPTION FACTOR ERF105"/>
    <property type="match status" value="1"/>
</dbReference>
<sequence>MSSLDEYSTIDVIRQHLLIDDLSFLETHSSFFHNDCNNTLESGFIFDEISPSNSSFYSSSSPQSSSSSHVFEHVSNHVYDEQVEFNMVSEPVVCSYPWKQNGNGCGGSFNERKPSLNISVPVPVPVPVLVSPLVEKPVAENVEGCERRRYRGVRLRPWGKFAAEIRDPNKKGSRVWLGTFDTAIEAAKAYDRAAFKLRGSKAILNFPLEIGNLNAAADMPMVKSNSRKRNVREADVEEREAKKETKMETETKGFNGGEMTEAPVVPLTPSCWTAVWDCGDIDGNGNGMDIFDVPPLSPYPTVGFSSGCMAI</sequence>
<dbReference type="GO" id="GO:0003700">
    <property type="term" value="F:DNA-binding transcription factor activity"/>
    <property type="evidence" value="ECO:0007669"/>
    <property type="project" value="InterPro"/>
</dbReference>
<dbReference type="PRINTS" id="PR00367">
    <property type="entry name" value="ETHRSPELEMNT"/>
</dbReference>
<dbReference type="PANTHER" id="PTHR31190">
    <property type="entry name" value="DNA-BINDING DOMAIN"/>
    <property type="match status" value="1"/>
</dbReference>
<evidence type="ECO:0000256" key="4">
    <source>
        <dbReference type="ARBA" id="ARBA00023015"/>
    </source>
</evidence>
<keyword evidence="7" id="KW-0804">Transcription</keyword>
<reference evidence="11" key="3">
    <citation type="submission" date="2020-06" db="EMBL/GenBank/DDBJ databases">
        <title>Helianthus annuus Genome sequencing and assembly Release 2.</title>
        <authorList>
            <person name="Gouzy J."/>
            <person name="Langlade N."/>
            <person name="Munos S."/>
        </authorList>
    </citation>
    <scope>NUCLEOTIDE SEQUENCE</scope>
    <source>
        <tissue evidence="11">Leaves</tissue>
    </source>
</reference>
<reference evidence="12" key="2">
    <citation type="submission" date="2017-02" db="EMBL/GenBank/DDBJ databases">
        <title>Sunflower complete genome.</title>
        <authorList>
            <person name="Langlade N."/>
            <person name="Munos S."/>
        </authorList>
    </citation>
    <scope>NUCLEOTIDE SEQUENCE [LARGE SCALE GENOMIC DNA]</scope>
    <source>
        <tissue evidence="12">Leaves</tissue>
    </source>
</reference>
<dbReference type="EMBL" id="MNCJ02000322">
    <property type="protein sequence ID" value="KAF5800332.1"/>
    <property type="molecule type" value="Genomic_DNA"/>
</dbReference>
<dbReference type="FunFam" id="3.30.730.10:FF:000001">
    <property type="entry name" value="Ethylene-responsive transcription factor 2"/>
    <property type="match status" value="1"/>
</dbReference>
<keyword evidence="4" id="KW-0805">Transcription regulation</keyword>
<keyword evidence="2" id="KW-0936">Ethylene signaling pathway</keyword>
<dbReference type="InterPro" id="IPR044808">
    <property type="entry name" value="ERF_plant"/>
</dbReference>
<keyword evidence="3" id="KW-0611">Plant defense</keyword>
<dbReference type="STRING" id="4232.A0A251UDY6"/>
<dbReference type="InParanoid" id="A0A251UDY6"/>
<dbReference type="EMBL" id="CM007896">
    <property type="protein sequence ID" value="OTG21567.1"/>
    <property type="molecule type" value="Genomic_DNA"/>
</dbReference>
<dbReference type="Gene3D" id="3.30.730.10">
    <property type="entry name" value="AP2/ERF domain"/>
    <property type="match status" value="1"/>
</dbReference>
<dbReference type="AlphaFoldDB" id="A0A251UDY6"/>
<feature type="domain" description="AP2/ERF" evidence="10">
    <location>
        <begin position="149"/>
        <end position="207"/>
    </location>
</feature>
<dbReference type="GO" id="GO:0009873">
    <property type="term" value="P:ethylene-activated signaling pathway"/>
    <property type="evidence" value="ECO:0007669"/>
    <property type="project" value="UniProtKB-KW"/>
</dbReference>
<evidence type="ECO:0000256" key="1">
    <source>
        <dbReference type="ARBA" id="ARBA00004123"/>
    </source>
</evidence>
<keyword evidence="8" id="KW-0539">Nucleus</keyword>
<dbReference type="Pfam" id="PF00847">
    <property type="entry name" value="AP2"/>
    <property type="match status" value="1"/>
</dbReference>
<name>A0A251UDY6_HELAN</name>
<evidence type="ECO:0000256" key="5">
    <source>
        <dbReference type="ARBA" id="ARBA00023125"/>
    </source>
</evidence>
<keyword evidence="5" id="KW-0238">DNA-binding</keyword>
<proteinExistence type="predicted"/>
<keyword evidence="13" id="KW-1185">Reference proteome</keyword>
<evidence type="ECO:0000259" key="10">
    <source>
        <dbReference type="PROSITE" id="PS51032"/>
    </source>
</evidence>
<evidence type="ECO:0000313" key="13">
    <source>
        <dbReference type="Proteomes" id="UP000215914"/>
    </source>
</evidence>
<evidence type="ECO:0000313" key="11">
    <source>
        <dbReference type="EMBL" id="KAF5800332.1"/>
    </source>
</evidence>
<feature type="compositionally biased region" description="Basic and acidic residues" evidence="9">
    <location>
        <begin position="231"/>
        <end position="251"/>
    </location>
</feature>
<dbReference type="Gramene" id="mRNA:HanXRQr2_Chr07g0314871">
    <property type="protein sequence ID" value="CDS:HanXRQr2_Chr07g0314871.1"/>
    <property type="gene ID" value="HanXRQr2_Chr07g0314871"/>
</dbReference>
<evidence type="ECO:0000256" key="2">
    <source>
        <dbReference type="ARBA" id="ARBA00022745"/>
    </source>
</evidence>
<dbReference type="OMA" id="DAIEYSG"/>
<dbReference type="GO" id="GO:0006952">
    <property type="term" value="P:defense response"/>
    <property type="evidence" value="ECO:0007669"/>
    <property type="project" value="UniProtKB-KW"/>
</dbReference>
<dbReference type="GO" id="GO:0000976">
    <property type="term" value="F:transcription cis-regulatory region binding"/>
    <property type="evidence" value="ECO:0007669"/>
    <property type="project" value="UniProtKB-ARBA"/>
</dbReference>
<dbReference type="InterPro" id="IPR001471">
    <property type="entry name" value="AP2/ERF_dom"/>
</dbReference>
<dbReference type="PROSITE" id="PS51032">
    <property type="entry name" value="AP2_ERF"/>
    <property type="match status" value="1"/>
</dbReference>
<dbReference type="SUPFAM" id="SSF54171">
    <property type="entry name" value="DNA-binding domain"/>
    <property type="match status" value="1"/>
</dbReference>
<dbReference type="SMART" id="SM00380">
    <property type="entry name" value="AP2"/>
    <property type="match status" value="1"/>
</dbReference>
<dbReference type="CDD" id="cd00018">
    <property type="entry name" value="AP2"/>
    <property type="match status" value="1"/>
</dbReference>
<evidence type="ECO:0000256" key="7">
    <source>
        <dbReference type="ARBA" id="ARBA00023163"/>
    </source>
</evidence>
<dbReference type="Proteomes" id="UP000215914">
    <property type="component" value="Chromosome 7"/>
</dbReference>
<dbReference type="FunCoup" id="A0A251UDY6">
    <property type="interactions" value="16"/>
</dbReference>
<comment type="subcellular location">
    <subcellularLocation>
        <location evidence="1">Nucleus</location>
    </subcellularLocation>
</comment>
<evidence type="ECO:0000256" key="3">
    <source>
        <dbReference type="ARBA" id="ARBA00022821"/>
    </source>
</evidence>
<evidence type="ECO:0000256" key="8">
    <source>
        <dbReference type="ARBA" id="ARBA00023242"/>
    </source>
</evidence>
<dbReference type="OrthoDB" id="674504at2759"/>
<accession>A0A251UDY6</accession>
<dbReference type="InterPro" id="IPR016177">
    <property type="entry name" value="DNA-bd_dom_sf"/>
</dbReference>
<keyword evidence="6" id="KW-0010">Activator</keyword>